<dbReference type="AlphaFoldDB" id="A0A9W8DP32"/>
<gene>
    <name evidence="6" type="ORF">H4219_005915</name>
</gene>
<dbReference type="EMBL" id="JANBPU010000439">
    <property type="protein sequence ID" value="KAJ1911521.1"/>
    <property type="molecule type" value="Genomic_DNA"/>
</dbReference>
<keyword evidence="7" id="KW-1185">Reference proteome</keyword>
<reference evidence="6" key="1">
    <citation type="submission" date="2022-07" db="EMBL/GenBank/DDBJ databases">
        <title>Phylogenomic reconstructions and comparative analyses of Kickxellomycotina fungi.</title>
        <authorList>
            <person name="Reynolds N.K."/>
            <person name="Stajich J.E."/>
            <person name="Barry K."/>
            <person name="Grigoriev I.V."/>
            <person name="Crous P."/>
            <person name="Smith M.E."/>
        </authorList>
    </citation>
    <scope>NUCLEOTIDE SEQUENCE</scope>
    <source>
        <strain evidence="6">NBRC 100468</strain>
    </source>
</reference>
<comment type="caution">
    <text evidence="6">The sequence shown here is derived from an EMBL/GenBank/DDBJ whole genome shotgun (WGS) entry which is preliminary data.</text>
</comment>
<feature type="chain" id="PRO_5040972160" description="Carbohydrate-binding module family 96 domain-containing protein" evidence="4">
    <location>
        <begin position="24"/>
        <end position="201"/>
    </location>
</feature>
<protein>
    <recommendedName>
        <fullName evidence="5">Carbohydrate-binding module family 96 domain-containing protein</fullName>
    </recommendedName>
</protein>
<dbReference type="OrthoDB" id="5555675at2759"/>
<dbReference type="Proteomes" id="UP001150538">
    <property type="component" value="Unassembled WGS sequence"/>
</dbReference>
<sequence length="201" mass="20940">MKFIASLTLAALAVAGFAQVASAQQQKTYTINVSKDSTILRAPGACSSCPEGDCNRCTRGGESTLDVQAGLRVLSTAILGFTLPSEATQAPDRLDNCQLLLPNSLTSLQQPLTLNIFSADPFWDEYSVTANNAPAYGSQIGQVTVPVWNGMPAAVDLTAACKAAAAKGTGFTVYLTPPGTGYVQFPSKEAGRPAALRATVH</sequence>
<evidence type="ECO:0000256" key="2">
    <source>
        <dbReference type="ARBA" id="ARBA00022525"/>
    </source>
</evidence>
<evidence type="ECO:0000313" key="6">
    <source>
        <dbReference type="EMBL" id="KAJ1911521.1"/>
    </source>
</evidence>
<dbReference type="InterPro" id="IPR055372">
    <property type="entry name" value="CBM96"/>
</dbReference>
<feature type="domain" description="Carbohydrate-binding module family 96" evidence="5">
    <location>
        <begin position="60"/>
        <end position="192"/>
    </location>
</feature>
<evidence type="ECO:0000256" key="3">
    <source>
        <dbReference type="ARBA" id="ARBA00022729"/>
    </source>
</evidence>
<evidence type="ECO:0000256" key="4">
    <source>
        <dbReference type="SAM" id="SignalP"/>
    </source>
</evidence>
<accession>A0A9W8DP32</accession>
<keyword evidence="3 4" id="KW-0732">Signal</keyword>
<evidence type="ECO:0000256" key="1">
    <source>
        <dbReference type="ARBA" id="ARBA00004613"/>
    </source>
</evidence>
<comment type="subcellular location">
    <subcellularLocation>
        <location evidence="1">Secreted</location>
    </subcellularLocation>
</comment>
<feature type="signal peptide" evidence="4">
    <location>
        <begin position="1"/>
        <end position="23"/>
    </location>
</feature>
<keyword evidence="2" id="KW-0964">Secreted</keyword>
<organism evidence="6 7">
    <name type="scientific">Mycoemilia scoparia</name>
    <dbReference type="NCBI Taxonomy" id="417184"/>
    <lineage>
        <taxon>Eukaryota</taxon>
        <taxon>Fungi</taxon>
        <taxon>Fungi incertae sedis</taxon>
        <taxon>Zoopagomycota</taxon>
        <taxon>Kickxellomycotina</taxon>
        <taxon>Kickxellomycetes</taxon>
        <taxon>Kickxellales</taxon>
        <taxon>Kickxellaceae</taxon>
        <taxon>Mycoemilia</taxon>
    </lineage>
</organism>
<dbReference type="GO" id="GO:0005576">
    <property type="term" value="C:extracellular region"/>
    <property type="evidence" value="ECO:0007669"/>
    <property type="project" value="UniProtKB-SubCell"/>
</dbReference>
<proteinExistence type="predicted"/>
<evidence type="ECO:0000259" key="5">
    <source>
        <dbReference type="Pfam" id="PF24517"/>
    </source>
</evidence>
<evidence type="ECO:0000313" key="7">
    <source>
        <dbReference type="Proteomes" id="UP001150538"/>
    </source>
</evidence>
<name>A0A9W8DP32_9FUNG</name>
<dbReference type="Pfam" id="PF24517">
    <property type="entry name" value="CBM96"/>
    <property type="match status" value="1"/>
</dbReference>